<dbReference type="PANTHER" id="PTHR39615">
    <property type="entry name" value="YALI0E17897P"/>
    <property type="match status" value="1"/>
</dbReference>
<sequence>MNYGTATMYSSPELEHAYLNNFQAKFNAGRAFEFEDDVEFCPVLTEHEISLHQSYRMASYYSSPNTTPPHNPGGYDATGAAAYLGSPAPRRATAQPLQIVDPVTGGRVASPSYYYSQPGWY</sequence>
<dbReference type="Proteomes" id="UP000761534">
    <property type="component" value="Unassembled WGS sequence"/>
</dbReference>
<dbReference type="PANTHER" id="PTHR39615:SF1">
    <property type="entry name" value="YALI0E17897P"/>
    <property type="match status" value="1"/>
</dbReference>
<organism evidence="1 2">
    <name type="scientific">Trichomonascus ciferrii</name>
    <dbReference type="NCBI Taxonomy" id="44093"/>
    <lineage>
        <taxon>Eukaryota</taxon>
        <taxon>Fungi</taxon>
        <taxon>Dikarya</taxon>
        <taxon>Ascomycota</taxon>
        <taxon>Saccharomycotina</taxon>
        <taxon>Dipodascomycetes</taxon>
        <taxon>Dipodascales</taxon>
        <taxon>Trichomonascaceae</taxon>
        <taxon>Trichomonascus</taxon>
        <taxon>Trichomonascus ciferrii complex</taxon>
    </lineage>
</organism>
<accession>A0A642VAN8</accession>
<protein>
    <submittedName>
        <fullName evidence="1">Uncharacterized protein</fullName>
    </submittedName>
</protein>
<dbReference type="Pfam" id="PF14618">
    <property type="entry name" value="DUF4452"/>
    <property type="match status" value="1"/>
</dbReference>
<reference evidence="1" key="1">
    <citation type="journal article" date="2019" name="G3 (Bethesda)">
        <title>Genome Assemblies of Two Rare Opportunistic Yeast Pathogens: Diutina rugosa (syn. Candida rugosa) and Trichomonascus ciferrii (syn. Candida ciferrii).</title>
        <authorList>
            <person name="Mixao V."/>
            <person name="Saus E."/>
            <person name="Hansen A.P."/>
            <person name="Lass-Florl C."/>
            <person name="Gabaldon T."/>
        </authorList>
    </citation>
    <scope>NUCLEOTIDE SEQUENCE</scope>
    <source>
        <strain evidence="1">CBS 4856</strain>
    </source>
</reference>
<evidence type="ECO:0000313" key="2">
    <source>
        <dbReference type="Proteomes" id="UP000761534"/>
    </source>
</evidence>
<name>A0A642VAN8_9ASCO</name>
<dbReference type="AlphaFoldDB" id="A0A642VAN8"/>
<evidence type="ECO:0000313" key="1">
    <source>
        <dbReference type="EMBL" id="KAA8914764.1"/>
    </source>
</evidence>
<dbReference type="VEuPathDB" id="FungiDB:TRICI_002840"/>
<keyword evidence="2" id="KW-1185">Reference proteome</keyword>
<comment type="caution">
    <text evidence="1">The sequence shown here is derived from an EMBL/GenBank/DDBJ whole genome shotgun (WGS) entry which is preliminary data.</text>
</comment>
<dbReference type="EMBL" id="SWFS01000194">
    <property type="protein sequence ID" value="KAA8914764.1"/>
    <property type="molecule type" value="Genomic_DNA"/>
</dbReference>
<gene>
    <name evidence="1" type="ORF">TRICI_002840</name>
</gene>
<proteinExistence type="predicted"/>
<dbReference type="OrthoDB" id="4096723at2759"/>
<dbReference type="InterPro" id="IPR027915">
    <property type="entry name" value="DUF4452"/>
</dbReference>